<keyword evidence="2" id="KW-1185">Reference proteome</keyword>
<evidence type="ECO:0000313" key="2">
    <source>
        <dbReference type="Proteomes" id="UP001060085"/>
    </source>
</evidence>
<organism evidence="1 2">
    <name type="scientific">Catharanthus roseus</name>
    <name type="common">Madagascar periwinkle</name>
    <name type="synonym">Vinca rosea</name>
    <dbReference type="NCBI Taxonomy" id="4058"/>
    <lineage>
        <taxon>Eukaryota</taxon>
        <taxon>Viridiplantae</taxon>
        <taxon>Streptophyta</taxon>
        <taxon>Embryophyta</taxon>
        <taxon>Tracheophyta</taxon>
        <taxon>Spermatophyta</taxon>
        <taxon>Magnoliopsida</taxon>
        <taxon>eudicotyledons</taxon>
        <taxon>Gunneridae</taxon>
        <taxon>Pentapetalae</taxon>
        <taxon>asterids</taxon>
        <taxon>lamiids</taxon>
        <taxon>Gentianales</taxon>
        <taxon>Apocynaceae</taxon>
        <taxon>Rauvolfioideae</taxon>
        <taxon>Vinceae</taxon>
        <taxon>Catharanthinae</taxon>
        <taxon>Catharanthus</taxon>
    </lineage>
</organism>
<reference evidence="2" key="1">
    <citation type="journal article" date="2023" name="Nat. Plants">
        <title>Single-cell RNA sequencing provides a high-resolution roadmap for understanding the multicellular compartmentation of specialized metabolism.</title>
        <authorList>
            <person name="Sun S."/>
            <person name="Shen X."/>
            <person name="Li Y."/>
            <person name="Li Y."/>
            <person name="Wang S."/>
            <person name="Li R."/>
            <person name="Zhang H."/>
            <person name="Shen G."/>
            <person name="Guo B."/>
            <person name="Wei J."/>
            <person name="Xu J."/>
            <person name="St-Pierre B."/>
            <person name="Chen S."/>
            <person name="Sun C."/>
        </authorList>
    </citation>
    <scope>NUCLEOTIDE SEQUENCE [LARGE SCALE GENOMIC DNA]</scope>
</reference>
<comment type="caution">
    <text evidence="1">The sequence shown here is derived from an EMBL/GenBank/DDBJ whole genome shotgun (WGS) entry which is preliminary data.</text>
</comment>
<name>A0ACB9ZPP1_CATRO</name>
<dbReference type="Proteomes" id="UP001060085">
    <property type="component" value="Linkage Group LG08"/>
</dbReference>
<evidence type="ECO:0000313" key="1">
    <source>
        <dbReference type="EMBL" id="KAI5649410.1"/>
    </source>
</evidence>
<dbReference type="EMBL" id="CM044708">
    <property type="protein sequence ID" value="KAI5649410.1"/>
    <property type="molecule type" value="Genomic_DNA"/>
</dbReference>
<protein>
    <submittedName>
        <fullName evidence="1">Uncharacterized protein</fullName>
    </submittedName>
</protein>
<proteinExistence type="predicted"/>
<accession>A0ACB9ZPP1</accession>
<gene>
    <name evidence="1" type="ORF">M9H77_35415</name>
</gene>
<sequence>MLVMSKISRSRNKRPDKVRDIPVPTQRRKVKSSDWEQTGPADRGPVDPELIPLYRGHVAVILIIMELFDVATDLRSRLSSSDRLHALISMYFPIFAPAVRSCTQSCKTHIQQFPMLGHKSEHKLLDIRLQLYMMSVDEISVLAILPSACTDDYMDWFLPPTYPRIQNLVNVPCGFHVPVGPPVPLSALMDMIAREVHRDDVGKEEKYDKIANLVKRHYSSGTQ</sequence>